<dbReference type="RefSeq" id="WP_159061784.1">
    <property type="nucleotide sequence ID" value="NZ_JBIRUT010000023.1"/>
</dbReference>
<name>A0ABW7VJI3_STROI</name>
<keyword evidence="2" id="KW-1185">Reference proteome</keyword>
<comment type="caution">
    <text evidence="1">The sequence shown here is derived from an EMBL/GenBank/DDBJ whole genome shotgun (WGS) entry which is preliminary data.</text>
</comment>
<proteinExistence type="predicted"/>
<organism evidence="1 2">
    <name type="scientific">Streptomyces olivaceoviridis</name>
    <name type="common">Streptomyces corchorusii</name>
    <dbReference type="NCBI Taxonomy" id="1921"/>
    <lineage>
        <taxon>Bacteria</taxon>
        <taxon>Bacillati</taxon>
        <taxon>Actinomycetota</taxon>
        <taxon>Actinomycetes</taxon>
        <taxon>Kitasatosporales</taxon>
        <taxon>Streptomycetaceae</taxon>
        <taxon>Streptomyces</taxon>
    </lineage>
</organism>
<dbReference type="Proteomes" id="UP001611397">
    <property type="component" value="Unassembled WGS sequence"/>
</dbReference>
<sequence length="45" mass="4974">MEKVARIRWENAFLGVDLVEAPLLRYANADGYVPSRAVDGVARLA</sequence>
<gene>
    <name evidence="1" type="ORF">ACH49L_38670</name>
</gene>
<evidence type="ECO:0000313" key="2">
    <source>
        <dbReference type="Proteomes" id="UP001611397"/>
    </source>
</evidence>
<accession>A0ABW7VJI3</accession>
<dbReference type="EMBL" id="JBIRWM010000026">
    <property type="protein sequence ID" value="MFI2161529.1"/>
    <property type="molecule type" value="Genomic_DNA"/>
</dbReference>
<protein>
    <submittedName>
        <fullName evidence="1">Uncharacterized protein</fullName>
    </submittedName>
</protein>
<evidence type="ECO:0000313" key="1">
    <source>
        <dbReference type="EMBL" id="MFI2161529.1"/>
    </source>
</evidence>
<reference evidence="1 2" key="1">
    <citation type="submission" date="2024-10" db="EMBL/GenBank/DDBJ databases">
        <title>The Natural Products Discovery Center: Release of the First 8490 Sequenced Strains for Exploring Actinobacteria Biosynthetic Diversity.</title>
        <authorList>
            <person name="Kalkreuter E."/>
            <person name="Kautsar S.A."/>
            <person name="Yang D."/>
            <person name="Bader C.D."/>
            <person name="Teijaro C.N."/>
            <person name="Fluegel L."/>
            <person name="Davis C.M."/>
            <person name="Simpson J.R."/>
            <person name="Lauterbach L."/>
            <person name="Steele A.D."/>
            <person name="Gui C."/>
            <person name="Meng S."/>
            <person name="Li G."/>
            <person name="Viehrig K."/>
            <person name="Ye F."/>
            <person name="Su P."/>
            <person name="Kiefer A.F."/>
            <person name="Nichols A."/>
            <person name="Cepeda A.J."/>
            <person name="Yan W."/>
            <person name="Fan B."/>
            <person name="Jiang Y."/>
            <person name="Adhikari A."/>
            <person name="Zheng C.-J."/>
            <person name="Schuster L."/>
            <person name="Cowan T.M."/>
            <person name="Smanski M.J."/>
            <person name="Chevrette M.G."/>
            <person name="De Carvalho L.P.S."/>
            <person name="Shen B."/>
        </authorList>
    </citation>
    <scope>NUCLEOTIDE SEQUENCE [LARGE SCALE GENOMIC DNA]</scope>
    <source>
        <strain evidence="1 2">NPDC020295</strain>
    </source>
</reference>